<dbReference type="Pfam" id="PF26138">
    <property type="entry name" value="DUF8040"/>
    <property type="match status" value="1"/>
</dbReference>
<dbReference type="InterPro" id="IPR045249">
    <property type="entry name" value="HARBI1-like"/>
</dbReference>
<dbReference type="PANTHER" id="PTHR22930">
    <property type="match status" value="1"/>
</dbReference>
<gene>
    <name evidence="2" type="ORF">Scep_006849</name>
</gene>
<evidence type="ECO:0000259" key="1">
    <source>
        <dbReference type="Pfam" id="PF26138"/>
    </source>
</evidence>
<dbReference type="Proteomes" id="UP001419268">
    <property type="component" value="Unassembled WGS sequence"/>
</dbReference>
<sequence length="168" mass="20001">MMMMLLLDYVQRRNSFNIQPRVNRNEERKLILKRFYKESYKNCKEQLRLKRGPFKELCRILRTHELIDGRSVKVKEQVAMFLLIVGHDNRNRRTNFEFIRSGETVSRYFHVVTRALISMYKGVVKPANINNSPQDKESNPSVWYHYFEDAVGALDVTHFSCTVPIEEQ</sequence>
<organism evidence="2 3">
    <name type="scientific">Stephania cephalantha</name>
    <dbReference type="NCBI Taxonomy" id="152367"/>
    <lineage>
        <taxon>Eukaryota</taxon>
        <taxon>Viridiplantae</taxon>
        <taxon>Streptophyta</taxon>
        <taxon>Embryophyta</taxon>
        <taxon>Tracheophyta</taxon>
        <taxon>Spermatophyta</taxon>
        <taxon>Magnoliopsida</taxon>
        <taxon>Ranunculales</taxon>
        <taxon>Menispermaceae</taxon>
        <taxon>Menispermoideae</taxon>
        <taxon>Cissampelideae</taxon>
        <taxon>Stephania</taxon>
    </lineage>
</organism>
<feature type="domain" description="DUF8040" evidence="1">
    <location>
        <begin position="34"/>
        <end position="117"/>
    </location>
</feature>
<dbReference type="EMBL" id="JBBNAG010000003">
    <property type="protein sequence ID" value="KAK9148092.1"/>
    <property type="molecule type" value="Genomic_DNA"/>
</dbReference>
<proteinExistence type="predicted"/>
<evidence type="ECO:0000313" key="2">
    <source>
        <dbReference type="EMBL" id="KAK9148092.1"/>
    </source>
</evidence>
<dbReference type="AlphaFoldDB" id="A0AAP0K8X0"/>
<dbReference type="PANTHER" id="PTHR22930:SF221">
    <property type="entry name" value="NUCLEASE HARBI1"/>
    <property type="match status" value="1"/>
</dbReference>
<protein>
    <recommendedName>
        <fullName evidence="1">DUF8040 domain-containing protein</fullName>
    </recommendedName>
</protein>
<dbReference type="InterPro" id="IPR058353">
    <property type="entry name" value="DUF8040"/>
</dbReference>
<keyword evidence="3" id="KW-1185">Reference proteome</keyword>
<comment type="caution">
    <text evidence="2">The sequence shown here is derived from an EMBL/GenBank/DDBJ whole genome shotgun (WGS) entry which is preliminary data.</text>
</comment>
<accession>A0AAP0K8X0</accession>
<name>A0AAP0K8X0_9MAGN</name>
<evidence type="ECO:0000313" key="3">
    <source>
        <dbReference type="Proteomes" id="UP001419268"/>
    </source>
</evidence>
<reference evidence="2 3" key="1">
    <citation type="submission" date="2024-01" db="EMBL/GenBank/DDBJ databases">
        <title>Genome assemblies of Stephania.</title>
        <authorList>
            <person name="Yang L."/>
        </authorList>
    </citation>
    <scope>NUCLEOTIDE SEQUENCE [LARGE SCALE GENOMIC DNA]</scope>
    <source>
        <strain evidence="2">JXDWG</strain>
        <tissue evidence="2">Leaf</tissue>
    </source>
</reference>